<evidence type="ECO:0000313" key="1">
    <source>
        <dbReference type="EMBL" id="MFK2918613.1"/>
    </source>
</evidence>
<proteinExistence type="predicted"/>
<comment type="caution">
    <text evidence="1">The sequence shown here is derived from an EMBL/GenBank/DDBJ whole genome shotgun (WGS) entry which is preliminary data.</text>
</comment>
<protein>
    <submittedName>
        <fullName evidence="1">Uncharacterized protein</fullName>
    </submittedName>
</protein>
<gene>
    <name evidence="1" type="ORF">ISS97_15165</name>
</gene>
<accession>A0ABW8K6T3</accession>
<sequence>MITKEWCSYLPAGQVRLPTQSLFRYFPFRMAGWTSRERLSLYTARSSFDAFHDTFISWHRFTRISRI</sequence>
<dbReference type="RefSeq" id="WP_379985577.1">
    <property type="nucleotide sequence ID" value="NZ_JADIKD010000011.1"/>
</dbReference>
<dbReference type="Proteomes" id="UP001620408">
    <property type="component" value="Unassembled WGS sequence"/>
</dbReference>
<organism evidence="1 2">
    <name type="scientific">Dyella koreensis</name>
    <dbReference type="NCBI Taxonomy" id="311235"/>
    <lineage>
        <taxon>Bacteria</taxon>
        <taxon>Pseudomonadati</taxon>
        <taxon>Pseudomonadota</taxon>
        <taxon>Gammaproteobacteria</taxon>
        <taxon>Lysobacterales</taxon>
        <taxon>Rhodanobacteraceae</taxon>
        <taxon>Dyella</taxon>
    </lineage>
</organism>
<evidence type="ECO:0000313" key="2">
    <source>
        <dbReference type="Proteomes" id="UP001620408"/>
    </source>
</evidence>
<reference evidence="1 2" key="1">
    <citation type="submission" date="2020-10" db="EMBL/GenBank/DDBJ databases">
        <title>Phylogeny of dyella-like bacteria.</title>
        <authorList>
            <person name="Fu J."/>
        </authorList>
    </citation>
    <scope>NUCLEOTIDE SEQUENCE [LARGE SCALE GENOMIC DNA]</scope>
    <source>
        <strain evidence="1 2">BB4</strain>
    </source>
</reference>
<name>A0ABW8K6T3_9GAMM</name>
<keyword evidence="2" id="KW-1185">Reference proteome</keyword>
<dbReference type="EMBL" id="JADIKD010000011">
    <property type="protein sequence ID" value="MFK2918613.1"/>
    <property type="molecule type" value="Genomic_DNA"/>
</dbReference>